<proteinExistence type="predicted"/>
<evidence type="ECO:0000313" key="1">
    <source>
        <dbReference type="EMBL" id="KAK4114797.1"/>
    </source>
</evidence>
<dbReference type="RefSeq" id="XP_064672367.1">
    <property type="nucleotide sequence ID" value="XM_064810038.1"/>
</dbReference>
<dbReference type="EMBL" id="MU853336">
    <property type="protein sequence ID" value="KAK4114797.1"/>
    <property type="molecule type" value="Genomic_DNA"/>
</dbReference>
<gene>
    <name evidence="1" type="ORF">N656DRAFT_547366</name>
</gene>
<dbReference type="Proteomes" id="UP001302812">
    <property type="component" value="Unassembled WGS sequence"/>
</dbReference>
<keyword evidence="2" id="KW-1185">Reference proteome</keyword>
<organism evidence="1 2">
    <name type="scientific">Canariomyces notabilis</name>
    <dbReference type="NCBI Taxonomy" id="2074819"/>
    <lineage>
        <taxon>Eukaryota</taxon>
        <taxon>Fungi</taxon>
        <taxon>Dikarya</taxon>
        <taxon>Ascomycota</taxon>
        <taxon>Pezizomycotina</taxon>
        <taxon>Sordariomycetes</taxon>
        <taxon>Sordariomycetidae</taxon>
        <taxon>Sordariales</taxon>
        <taxon>Chaetomiaceae</taxon>
        <taxon>Canariomyces</taxon>
    </lineage>
</organism>
<comment type="caution">
    <text evidence="1">The sequence shown here is derived from an EMBL/GenBank/DDBJ whole genome shotgun (WGS) entry which is preliminary data.</text>
</comment>
<dbReference type="GeneID" id="89934162"/>
<sequence>MIDAPNVGFGGRVTIAGTLAVDLRDLAHNAPPSSSGEAAPQHHFGYKLPNAGHTNTVGDVAPSLLEKFPERCMRKHPLSSLSDGLAAKHWYCCCRSTASATGHRGEAHQSTERSTLRGQHILGMTAHSARPVPFRSHHLMIQETSRLASTTLEFGQVQTAIVNQLQVTAASIRDHS</sequence>
<name>A0AAN6THX3_9PEZI</name>
<evidence type="ECO:0000313" key="2">
    <source>
        <dbReference type="Proteomes" id="UP001302812"/>
    </source>
</evidence>
<protein>
    <submittedName>
        <fullName evidence="1">Uncharacterized protein</fullName>
    </submittedName>
</protein>
<dbReference type="AlphaFoldDB" id="A0AAN6THX3"/>
<reference evidence="1" key="1">
    <citation type="journal article" date="2023" name="Mol. Phylogenet. Evol.">
        <title>Genome-scale phylogeny and comparative genomics of the fungal order Sordariales.</title>
        <authorList>
            <person name="Hensen N."/>
            <person name="Bonometti L."/>
            <person name="Westerberg I."/>
            <person name="Brannstrom I.O."/>
            <person name="Guillou S."/>
            <person name="Cros-Aarteil S."/>
            <person name="Calhoun S."/>
            <person name="Haridas S."/>
            <person name="Kuo A."/>
            <person name="Mondo S."/>
            <person name="Pangilinan J."/>
            <person name="Riley R."/>
            <person name="LaButti K."/>
            <person name="Andreopoulos B."/>
            <person name="Lipzen A."/>
            <person name="Chen C."/>
            <person name="Yan M."/>
            <person name="Daum C."/>
            <person name="Ng V."/>
            <person name="Clum A."/>
            <person name="Steindorff A."/>
            <person name="Ohm R.A."/>
            <person name="Martin F."/>
            <person name="Silar P."/>
            <person name="Natvig D.O."/>
            <person name="Lalanne C."/>
            <person name="Gautier V."/>
            <person name="Ament-Velasquez S.L."/>
            <person name="Kruys A."/>
            <person name="Hutchinson M.I."/>
            <person name="Powell A.J."/>
            <person name="Barry K."/>
            <person name="Miller A.N."/>
            <person name="Grigoriev I.V."/>
            <person name="Debuchy R."/>
            <person name="Gladieux P."/>
            <person name="Hiltunen Thoren M."/>
            <person name="Johannesson H."/>
        </authorList>
    </citation>
    <scope>NUCLEOTIDE SEQUENCE</scope>
    <source>
        <strain evidence="1">CBS 508.74</strain>
    </source>
</reference>
<accession>A0AAN6THX3</accession>
<reference evidence="1" key="2">
    <citation type="submission" date="2023-05" db="EMBL/GenBank/DDBJ databases">
        <authorList>
            <consortium name="Lawrence Berkeley National Laboratory"/>
            <person name="Steindorff A."/>
            <person name="Hensen N."/>
            <person name="Bonometti L."/>
            <person name="Westerberg I."/>
            <person name="Brannstrom I.O."/>
            <person name="Guillou S."/>
            <person name="Cros-Aarteil S."/>
            <person name="Calhoun S."/>
            <person name="Haridas S."/>
            <person name="Kuo A."/>
            <person name="Mondo S."/>
            <person name="Pangilinan J."/>
            <person name="Riley R."/>
            <person name="Labutti K."/>
            <person name="Andreopoulos B."/>
            <person name="Lipzen A."/>
            <person name="Chen C."/>
            <person name="Yanf M."/>
            <person name="Daum C."/>
            <person name="Ng V."/>
            <person name="Clum A."/>
            <person name="Ohm R."/>
            <person name="Martin F."/>
            <person name="Silar P."/>
            <person name="Natvig D."/>
            <person name="Lalanne C."/>
            <person name="Gautier V."/>
            <person name="Ament-Velasquez S.L."/>
            <person name="Kruys A."/>
            <person name="Hutchinson M.I."/>
            <person name="Powell A.J."/>
            <person name="Barry K."/>
            <person name="Miller A.N."/>
            <person name="Grigoriev I.V."/>
            <person name="Debuchy R."/>
            <person name="Gladieux P."/>
            <person name="Thoren M.H."/>
            <person name="Johannesson H."/>
        </authorList>
    </citation>
    <scope>NUCLEOTIDE SEQUENCE</scope>
    <source>
        <strain evidence="1">CBS 508.74</strain>
    </source>
</reference>